<organism evidence="2 3">
    <name type="scientific">Debaryomyces hansenii (strain ATCC 36239 / CBS 767 / BCRC 21394 / JCM 1990 / NBRC 0083 / IGC 2968)</name>
    <name type="common">Yeast</name>
    <name type="synonym">Torulaspora hansenii</name>
    <dbReference type="NCBI Taxonomy" id="284592"/>
    <lineage>
        <taxon>Eukaryota</taxon>
        <taxon>Fungi</taxon>
        <taxon>Dikarya</taxon>
        <taxon>Ascomycota</taxon>
        <taxon>Saccharomycotina</taxon>
        <taxon>Pichiomycetes</taxon>
        <taxon>Debaryomycetaceae</taxon>
        <taxon>Debaryomyces</taxon>
    </lineage>
</organism>
<evidence type="ECO:0000313" key="3">
    <source>
        <dbReference type="Proteomes" id="UP000000599"/>
    </source>
</evidence>
<reference evidence="2 3" key="1">
    <citation type="journal article" date="2004" name="Nature">
        <title>Genome evolution in yeasts.</title>
        <authorList>
            <consortium name="Genolevures"/>
            <person name="Dujon B."/>
            <person name="Sherman D."/>
            <person name="Fischer G."/>
            <person name="Durrens P."/>
            <person name="Casaregola S."/>
            <person name="Lafontaine I."/>
            <person name="de Montigny J."/>
            <person name="Marck C."/>
            <person name="Neuveglise C."/>
            <person name="Talla E."/>
            <person name="Goffard N."/>
            <person name="Frangeul L."/>
            <person name="Aigle M."/>
            <person name="Anthouard V."/>
            <person name="Babour A."/>
            <person name="Barbe V."/>
            <person name="Barnay S."/>
            <person name="Blanchin S."/>
            <person name="Beckerich J.M."/>
            <person name="Beyne E."/>
            <person name="Bleykasten C."/>
            <person name="Boisrame A."/>
            <person name="Boyer J."/>
            <person name="Cattolico L."/>
            <person name="Confanioleri F."/>
            <person name="de Daruvar A."/>
            <person name="Despons L."/>
            <person name="Fabre E."/>
            <person name="Fairhead C."/>
            <person name="Ferry-Dumazet H."/>
            <person name="Groppi A."/>
            <person name="Hantraye F."/>
            <person name="Hennequin C."/>
            <person name="Jauniaux N."/>
            <person name="Joyet P."/>
            <person name="Kachouri R."/>
            <person name="Kerrest A."/>
            <person name="Koszul R."/>
            <person name="Lemaire M."/>
            <person name="Lesur I."/>
            <person name="Ma L."/>
            <person name="Muller H."/>
            <person name="Nicaud J.M."/>
            <person name="Nikolski M."/>
            <person name="Oztas S."/>
            <person name="Ozier-Kalogeropoulos O."/>
            <person name="Pellenz S."/>
            <person name="Potier S."/>
            <person name="Richard G.F."/>
            <person name="Straub M.L."/>
            <person name="Suleau A."/>
            <person name="Swennene D."/>
            <person name="Tekaia F."/>
            <person name="Wesolowski-Louvel M."/>
            <person name="Westhof E."/>
            <person name="Wirth B."/>
            <person name="Zeniou-Meyer M."/>
            <person name="Zivanovic I."/>
            <person name="Bolotin-Fukuhara M."/>
            <person name="Thierry A."/>
            <person name="Bouchier C."/>
            <person name="Caudron B."/>
            <person name="Scarpelli C."/>
            <person name="Gaillardin C."/>
            <person name="Weissenbach J."/>
            <person name="Wincker P."/>
            <person name="Souciet J.L."/>
        </authorList>
    </citation>
    <scope>NUCLEOTIDE SEQUENCE [LARGE SCALE GENOMIC DNA]</scope>
    <source>
        <strain evidence="3">ATCC 36239 / CBS 767 / BCRC 21394 / JCM 1990 / NBRC 0083 / IGC 2968</strain>
    </source>
</reference>
<feature type="transmembrane region" description="Helical" evidence="1">
    <location>
        <begin position="12"/>
        <end position="29"/>
    </location>
</feature>
<accession>Q6BNA5</accession>
<dbReference type="RefSeq" id="XP_460315.1">
    <property type="nucleotide sequence ID" value="XM_460315.1"/>
</dbReference>
<dbReference type="KEGG" id="dha:DEHA2E23386g"/>
<dbReference type="AlphaFoldDB" id="Q6BNA5"/>
<proteinExistence type="predicted"/>
<keyword evidence="1" id="KW-0472">Membrane</keyword>
<evidence type="ECO:0000256" key="1">
    <source>
        <dbReference type="SAM" id="Phobius"/>
    </source>
</evidence>
<dbReference type="EMBL" id="CR382137">
    <property type="protein sequence ID" value="CAG88599.1"/>
    <property type="molecule type" value="Genomic_DNA"/>
</dbReference>
<gene>
    <name evidence="2" type="ordered locus">DEHA2E23386g</name>
</gene>
<keyword evidence="1" id="KW-1133">Transmembrane helix</keyword>
<sequence length="191" mass="21799">MHWAISNFPWKPFAIYIALIFGVRVLVGFESDGANFASVAISVLSTVTCGGIIIAHFIILVENLNRGVDRIIATEFINNRPMGVANSERRNEILKSTLINVNKQIITELKTNYIFKNTDSLISYYNRMISLFTARYARVYKDLPIDGIKGEDKIMLVAKNIYDEDYEHFCETKISLDTIKKYSEIKPLCEC</sequence>
<protein>
    <submittedName>
        <fullName evidence="2">DEHA2E23386p</fullName>
    </submittedName>
</protein>
<dbReference type="OrthoDB" id="4103527at2759"/>
<name>Q6BNA5_DEBHA</name>
<dbReference type="GeneID" id="2902351"/>
<feature type="transmembrane region" description="Helical" evidence="1">
    <location>
        <begin position="35"/>
        <end position="61"/>
    </location>
</feature>
<dbReference type="VEuPathDB" id="FungiDB:DEHA2E23386g"/>
<dbReference type="Proteomes" id="UP000000599">
    <property type="component" value="Chromosome E"/>
</dbReference>
<keyword evidence="1" id="KW-0812">Transmembrane</keyword>
<evidence type="ECO:0000313" key="2">
    <source>
        <dbReference type="EMBL" id="CAG88599.1"/>
    </source>
</evidence>
<dbReference type="InParanoid" id="Q6BNA5"/>
<keyword evidence="3" id="KW-1185">Reference proteome</keyword>
<dbReference type="HOGENOM" id="CLU_103830_0_0_1"/>